<dbReference type="EMBL" id="MT141194">
    <property type="protein sequence ID" value="QJA55997.1"/>
    <property type="molecule type" value="Genomic_DNA"/>
</dbReference>
<reference evidence="1" key="1">
    <citation type="submission" date="2020-03" db="EMBL/GenBank/DDBJ databases">
        <title>The deep terrestrial virosphere.</title>
        <authorList>
            <person name="Holmfeldt K."/>
            <person name="Nilsson E."/>
            <person name="Simone D."/>
            <person name="Lopez-Fernandez M."/>
            <person name="Wu X."/>
            <person name="de Brujin I."/>
            <person name="Lundin D."/>
            <person name="Andersson A."/>
            <person name="Bertilsson S."/>
            <person name="Dopson M."/>
        </authorList>
    </citation>
    <scope>NUCLEOTIDE SEQUENCE</scope>
    <source>
        <strain evidence="1">MM415B01944</strain>
    </source>
</reference>
<organism evidence="1">
    <name type="scientific">viral metagenome</name>
    <dbReference type="NCBI Taxonomy" id="1070528"/>
    <lineage>
        <taxon>unclassified sequences</taxon>
        <taxon>metagenomes</taxon>
        <taxon>organismal metagenomes</taxon>
    </lineage>
</organism>
<gene>
    <name evidence="1" type="ORF">MM415B01944_0002</name>
</gene>
<protein>
    <submittedName>
        <fullName evidence="1">Uncharacterized protein</fullName>
    </submittedName>
</protein>
<accession>A0A6M3IFU2</accession>
<dbReference type="AlphaFoldDB" id="A0A6M3IFU2"/>
<sequence>MERKSRPIIRRGRHKRHKITLERPDNAKLKRPALWSDFTITQFWRDALIFLTDPNVEHLYFKQYCHSLDVYQTDIDRWRRDKEYNAWYKKVMEAEQTKVAFLGARSKINPTVSMFYLKAQHKWQEEKKLDITGAILIQTDIKDLTK</sequence>
<evidence type="ECO:0000313" key="1">
    <source>
        <dbReference type="EMBL" id="QJA55997.1"/>
    </source>
</evidence>
<proteinExistence type="predicted"/>
<name>A0A6M3IFU2_9ZZZZ</name>